<feature type="region of interest" description="Disordered" evidence="1">
    <location>
        <begin position="1"/>
        <end position="28"/>
    </location>
</feature>
<dbReference type="EMBL" id="BAAAHB010000023">
    <property type="protein sequence ID" value="GAA0462519.1"/>
    <property type="molecule type" value="Genomic_DNA"/>
</dbReference>
<evidence type="ECO:0000313" key="2">
    <source>
        <dbReference type="EMBL" id="GAA0462519.1"/>
    </source>
</evidence>
<keyword evidence="3" id="KW-1185">Reference proteome</keyword>
<name>A0ABP3JVI0_9ACTN</name>
<feature type="region of interest" description="Disordered" evidence="1">
    <location>
        <begin position="60"/>
        <end position="91"/>
    </location>
</feature>
<sequence length="91" mass="9726">MTANPDGEALQPGAISEDRDPRLLPWEAPEGKPCFLSSADGQGVMSRYADSIEAAQMITGPRSWRTSRSCSPTPPRAAGASGPRFGKRPIR</sequence>
<gene>
    <name evidence="2" type="ORF">GCM10009544_26240</name>
</gene>
<protein>
    <submittedName>
        <fullName evidence="2">Uncharacterized protein</fullName>
    </submittedName>
</protein>
<proteinExistence type="predicted"/>
<evidence type="ECO:0000313" key="3">
    <source>
        <dbReference type="Proteomes" id="UP001499895"/>
    </source>
</evidence>
<reference evidence="3" key="1">
    <citation type="journal article" date="2019" name="Int. J. Syst. Evol. Microbiol.">
        <title>The Global Catalogue of Microorganisms (GCM) 10K type strain sequencing project: providing services to taxonomists for standard genome sequencing and annotation.</title>
        <authorList>
            <consortium name="The Broad Institute Genomics Platform"/>
            <consortium name="The Broad Institute Genome Sequencing Center for Infectious Disease"/>
            <person name="Wu L."/>
            <person name="Ma J."/>
        </authorList>
    </citation>
    <scope>NUCLEOTIDE SEQUENCE [LARGE SCALE GENOMIC DNA]</scope>
    <source>
        <strain evidence="3">JCM 10649</strain>
    </source>
</reference>
<dbReference type="Proteomes" id="UP001499895">
    <property type="component" value="Unassembled WGS sequence"/>
</dbReference>
<comment type="caution">
    <text evidence="2">The sequence shown here is derived from an EMBL/GenBank/DDBJ whole genome shotgun (WGS) entry which is preliminary data.</text>
</comment>
<evidence type="ECO:0000256" key="1">
    <source>
        <dbReference type="SAM" id="MobiDB-lite"/>
    </source>
</evidence>
<organism evidence="2 3">
    <name type="scientific">Streptomyces stramineus</name>
    <dbReference type="NCBI Taxonomy" id="173861"/>
    <lineage>
        <taxon>Bacteria</taxon>
        <taxon>Bacillati</taxon>
        <taxon>Actinomycetota</taxon>
        <taxon>Actinomycetes</taxon>
        <taxon>Kitasatosporales</taxon>
        <taxon>Streptomycetaceae</taxon>
        <taxon>Streptomyces</taxon>
    </lineage>
</organism>
<accession>A0ABP3JVI0</accession>